<name>A0A5N6GJ61_ASPFL</name>
<dbReference type="EMBL" id="ML734703">
    <property type="protein sequence ID" value="KAB8241100.1"/>
    <property type="molecule type" value="Genomic_DNA"/>
</dbReference>
<gene>
    <name evidence="1" type="ORF">BDV35DRAFT_370910</name>
</gene>
<protein>
    <submittedName>
        <fullName evidence="1">Uncharacterized protein</fullName>
    </submittedName>
</protein>
<dbReference type="AlphaFoldDB" id="A0A5N6GJ61"/>
<accession>A0A5N6GJ61</accession>
<organism evidence="1">
    <name type="scientific">Aspergillus flavus</name>
    <dbReference type="NCBI Taxonomy" id="5059"/>
    <lineage>
        <taxon>Eukaryota</taxon>
        <taxon>Fungi</taxon>
        <taxon>Dikarya</taxon>
        <taxon>Ascomycota</taxon>
        <taxon>Pezizomycotina</taxon>
        <taxon>Eurotiomycetes</taxon>
        <taxon>Eurotiomycetidae</taxon>
        <taxon>Eurotiales</taxon>
        <taxon>Aspergillaceae</taxon>
        <taxon>Aspergillus</taxon>
        <taxon>Aspergillus subgen. Circumdati</taxon>
    </lineage>
</organism>
<sequence length="51" mass="5559">MNSTFRSDNVQLRIISGLHTANICASPPPPPTATMIEDATEEIYLATIRNS</sequence>
<evidence type="ECO:0000313" key="1">
    <source>
        <dbReference type="EMBL" id="KAB8241100.1"/>
    </source>
</evidence>
<proteinExistence type="predicted"/>
<dbReference type="Proteomes" id="UP000325434">
    <property type="component" value="Unassembled WGS sequence"/>
</dbReference>
<reference evidence="1" key="1">
    <citation type="submission" date="2019-04" db="EMBL/GenBank/DDBJ databases">
        <title>Friends and foes A comparative genomics study of 23 Aspergillus species from section Flavi.</title>
        <authorList>
            <consortium name="DOE Joint Genome Institute"/>
            <person name="Kjaerbolling I."/>
            <person name="Vesth T."/>
            <person name="Frisvad J.C."/>
            <person name="Nybo J.L."/>
            <person name="Theobald S."/>
            <person name="Kildgaard S."/>
            <person name="Isbrandt T."/>
            <person name="Kuo A."/>
            <person name="Sato A."/>
            <person name="Lyhne E.K."/>
            <person name="Kogle M.E."/>
            <person name="Wiebenga A."/>
            <person name="Kun R.S."/>
            <person name="Lubbers R.J."/>
            <person name="Makela M.R."/>
            <person name="Barry K."/>
            <person name="Chovatia M."/>
            <person name="Clum A."/>
            <person name="Daum C."/>
            <person name="Haridas S."/>
            <person name="He G."/>
            <person name="LaButti K."/>
            <person name="Lipzen A."/>
            <person name="Mondo S."/>
            <person name="Riley R."/>
            <person name="Salamov A."/>
            <person name="Simmons B.A."/>
            <person name="Magnuson J.K."/>
            <person name="Henrissat B."/>
            <person name="Mortensen U.H."/>
            <person name="Larsen T.O."/>
            <person name="Devries R.P."/>
            <person name="Grigoriev I.V."/>
            <person name="Machida M."/>
            <person name="Baker S.E."/>
            <person name="Andersen M.R."/>
        </authorList>
    </citation>
    <scope>NUCLEOTIDE SEQUENCE [LARGE SCALE GENOMIC DNA]</scope>
    <source>
        <strain evidence="1">CBS 121.62</strain>
    </source>
</reference>